<feature type="compositionally biased region" description="Basic and acidic residues" evidence="1">
    <location>
        <begin position="28"/>
        <end position="42"/>
    </location>
</feature>
<evidence type="ECO:0000313" key="2">
    <source>
        <dbReference type="EMBL" id="GAA0616077.1"/>
    </source>
</evidence>
<name>A0ABN1GPZ9_9CAUL</name>
<sequence length="66" mass="6883">MTDRNQSEGRKDNGAIPGGKPDATTSDADVKRTGEASQKKAGPDGPDAAEVGDTFKQNPDQRQATP</sequence>
<protein>
    <submittedName>
        <fullName evidence="2">Uncharacterized protein</fullName>
    </submittedName>
</protein>
<dbReference type="RefSeq" id="WP_343791032.1">
    <property type="nucleotide sequence ID" value="NZ_BAAAGA010000001.1"/>
</dbReference>
<evidence type="ECO:0000313" key="3">
    <source>
        <dbReference type="Proteomes" id="UP001501352"/>
    </source>
</evidence>
<gene>
    <name evidence="2" type="ORF">GCM10009422_09040</name>
</gene>
<evidence type="ECO:0000256" key="1">
    <source>
        <dbReference type="SAM" id="MobiDB-lite"/>
    </source>
</evidence>
<keyword evidence="3" id="KW-1185">Reference proteome</keyword>
<organism evidence="2 3">
    <name type="scientific">Brevundimonas kwangchunensis</name>
    <dbReference type="NCBI Taxonomy" id="322163"/>
    <lineage>
        <taxon>Bacteria</taxon>
        <taxon>Pseudomonadati</taxon>
        <taxon>Pseudomonadota</taxon>
        <taxon>Alphaproteobacteria</taxon>
        <taxon>Caulobacterales</taxon>
        <taxon>Caulobacteraceae</taxon>
        <taxon>Brevundimonas</taxon>
    </lineage>
</organism>
<feature type="region of interest" description="Disordered" evidence="1">
    <location>
        <begin position="1"/>
        <end position="66"/>
    </location>
</feature>
<feature type="compositionally biased region" description="Polar residues" evidence="1">
    <location>
        <begin position="55"/>
        <end position="66"/>
    </location>
</feature>
<dbReference type="EMBL" id="BAAAGA010000001">
    <property type="protein sequence ID" value="GAA0616077.1"/>
    <property type="molecule type" value="Genomic_DNA"/>
</dbReference>
<comment type="caution">
    <text evidence="2">The sequence shown here is derived from an EMBL/GenBank/DDBJ whole genome shotgun (WGS) entry which is preliminary data.</text>
</comment>
<reference evidence="2 3" key="1">
    <citation type="journal article" date="2019" name="Int. J. Syst. Evol. Microbiol.">
        <title>The Global Catalogue of Microorganisms (GCM) 10K type strain sequencing project: providing services to taxonomists for standard genome sequencing and annotation.</title>
        <authorList>
            <consortium name="The Broad Institute Genomics Platform"/>
            <consortium name="The Broad Institute Genome Sequencing Center for Infectious Disease"/>
            <person name="Wu L."/>
            <person name="Ma J."/>
        </authorList>
    </citation>
    <scope>NUCLEOTIDE SEQUENCE [LARGE SCALE GENOMIC DNA]</scope>
    <source>
        <strain evidence="2 3">JCM 12928</strain>
    </source>
</reference>
<proteinExistence type="predicted"/>
<accession>A0ABN1GPZ9</accession>
<feature type="compositionally biased region" description="Basic and acidic residues" evidence="1">
    <location>
        <begin position="1"/>
        <end position="13"/>
    </location>
</feature>
<dbReference type="Proteomes" id="UP001501352">
    <property type="component" value="Unassembled WGS sequence"/>
</dbReference>